<keyword evidence="7" id="KW-1185">Reference proteome</keyword>
<protein>
    <submittedName>
        <fullName evidence="6">Crp/Fnr family transcriptional regulator</fullName>
    </submittedName>
</protein>
<dbReference type="InterPro" id="IPR012318">
    <property type="entry name" value="HTH_CRP"/>
</dbReference>
<dbReference type="PANTHER" id="PTHR24567:SF74">
    <property type="entry name" value="HTH-TYPE TRANSCRIPTIONAL REGULATOR ARCR"/>
    <property type="match status" value="1"/>
</dbReference>
<dbReference type="Proteomes" id="UP000830115">
    <property type="component" value="Chromosome"/>
</dbReference>
<dbReference type="Pfam" id="PF13545">
    <property type="entry name" value="HTH_Crp_2"/>
    <property type="match status" value="1"/>
</dbReference>
<dbReference type="RefSeq" id="WP_248861890.1">
    <property type="nucleotide sequence ID" value="NZ_CP086322.1"/>
</dbReference>
<name>A0ABY4M1K0_9ACTN</name>
<dbReference type="PROSITE" id="PS51063">
    <property type="entry name" value="HTH_CRP_2"/>
    <property type="match status" value="1"/>
</dbReference>
<dbReference type="SMART" id="SM00419">
    <property type="entry name" value="HTH_CRP"/>
    <property type="match status" value="1"/>
</dbReference>
<accession>A0ABY4M1K0</accession>
<dbReference type="EMBL" id="CP086322">
    <property type="protein sequence ID" value="UQA91098.1"/>
    <property type="molecule type" value="Genomic_DNA"/>
</dbReference>
<dbReference type="InterPro" id="IPR014710">
    <property type="entry name" value="RmlC-like_jellyroll"/>
</dbReference>
<dbReference type="InterPro" id="IPR050397">
    <property type="entry name" value="Env_Response_Regulators"/>
</dbReference>
<dbReference type="InterPro" id="IPR018490">
    <property type="entry name" value="cNMP-bd_dom_sf"/>
</dbReference>
<evidence type="ECO:0000259" key="4">
    <source>
        <dbReference type="PROSITE" id="PS50042"/>
    </source>
</evidence>
<dbReference type="Pfam" id="PF00027">
    <property type="entry name" value="cNMP_binding"/>
    <property type="match status" value="1"/>
</dbReference>
<keyword evidence="3" id="KW-0804">Transcription</keyword>
<proteinExistence type="predicted"/>
<dbReference type="SUPFAM" id="SSF51206">
    <property type="entry name" value="cAMP-binding domain-like"/>
    <property type="match status" value="1"/>
</dbReference>
<gene>
    <name evidence="6" type="ORF">K9S39_03655</name>
</gene>
<keyword evidence="2" id="KW-0238">DNA-binding</keyword>
<evidence type="ECO:0000256" key="3">
    <source>
        <dbReference type="ARBA" id="ARBA00023163"/>
    </source>
</evidence>
<dbReference type="CDD" id="cd00038">
    <property type="entry name" value="CAP_ED"/>
    <property type="match status" value="1"/>
</dbReference>
<evidence type="ECO:0000259" key="5">
    <source>
        <dbReference type="PROSITE" id="PS51063"/>
    </source>
</evidence>
<dbReference type="PANTHER" id="PTHR24567">
    <property type="entry name" value="CRP FAMILY TRANSCRIPTIONAL REGULATORY PROTEIN"/>
    <property type="match status" value="1"/>
</dbReference>
<evidence type="ECO:0000256" key="1">
    <source>
        <dbReference type="ARBA" id="ARBA00023015"/>
    </source>
</evidence>
<dbReference type="PROSITE" id="PS50042">
    <property type="entry name" value="CNMP_BINDING_3"/>
    <property type="match status" value="1"/>
</dbReference>
<feature type="domain" description="HTH crp-type" evidence="5">
    <location>
        <begin position="163"/>
        <end position="226"/>
    </location>
</feature>
<evidence type="ECO:0000313" key="7">
    <source>
        <dbReference type="Proteomes" id="UP000830115"/>
    </source>
</evidence>
<dbReference type="Gene3D" id="2.60.120.10">
    <property type="entry name" value="Jelly Rolls"/>
    <property type="match status" value="1"/>
</dbReference>
<dbReference type="SUPFAM" id="SSF46785">
    <property type="entry name" value="Winged helix' DNA-binding domain"/>
    <property type="match status" value="1"/>
</dbReference>
<evidence type="ECO:0000313" key="6">
    <source>
        <dbReference type="EMBL" id="UQA91098.1"/>
    </source>
</evidence>
<dbReference type="InterPro" id="IPR000595">
    <property type="entry name" value="cNMP-bd_dom"/>
</dbReference>
<evidence type="ECO:0000256" key="2">
    <source>
        <dbReference type="ARBA" id="ARBA00023125"/>
    </source>
</evidence>
<dbReference type="InterPro" id="IPR036390">
    <property type="entry name" value="WH_DNA-bd_sf"/>
</dbReference>
<dbReference type="SMART" id="SM00100">
    <property type="entry name" value="cNMP"/>
    <property type="match status" value="1"/>
</dbReference>
<feature type="domain" description="Cyclic nucleotide-binding" evidence="4">
    <location>
        <begin position="42"/>
        <end position="149"/>
    </location>
</feature>
<reference evidence="6" key="1">
    <citation type="submission" date="2021-10" db="EMBL/GenBank/DDBJ databases">
        <title>Streptomyces nigrumlapis sp.nov.,an antimicrobial producing actinobacterium isolated from Black Gobi rocks.</title>
        <authorList>
            <person name="Wen Y."/>
            <person name="Zhang W."/>
            <person name="Liu X.G."/>
        </authorList>
    </citation>
    <scope>NUCLEOTIDE SEQUENCE</scope>
    <source>
        <strain evidence="6">ST13-2-2</strain>
    </source>
</reference>
<sequence length="237" mass="25585">MTHRDEGRPSVGPAPAALRAAVWALRCLGGRWQPSRRDTELLAARLESRVLEPGMVVFAQGQVPDGVWIVRNGTLELVSGTGRRRVVVGVLPPCGIAGDVPLLLGRPAVCTVRALTTVQAVFLPAAAFHTLLESSPALARGWLTALARRQSRAQEALAETLTGDAKSRVARLLLREARNGTVHCAQGTLAAMLGLRRPTFNRVLKEFEREGLLTVGYRQVALLAVDRLQHCAQQDNG</sequence>
<organism evidence="6 7">
    <name type="scientific">Streptomyces halobius</name>
    <dbReference type="NCBI Taxonomy" id="2879846"/>
    <lineage>
        <taxon>Bacteria</taxon>
        <taxon>Bacillati</taxon>
        <taxon>Actinomycetota</taxon>
        <taxon>Actinomycetes</taxon>
        <taxon>Kitasatosporales</taxon>
        <taxon>Streptomycetaceae</taxon>
        <taxon>Streptomyces</taxon>
    </lineage>
</organism>
<keyword evidence="1" id="KW-0805">Transcription regulation</keyword>